<feature type="region of interest" description="Disordered" evidence="5">
    <location>
        <begin position="50"/>
        <end position="73"/>
    </location>
</feature>
<dbReference type="AlphaFoldDB" id="A0A3Q3WJJ5"/>
<dbReference type="PROSITE" id="PS50886">
    <property type="entry name" value="TRBD"/>
    <property type="match status" value="1"/>
</dbReference>
<organism evidence="7 8">
    <name type="scientific">Mola mola</name>
    <name type="common">Ocean sunfish</name>
    <name type="synonym">Tetraodon mola</name>
    <dbReference type="NCBI Taxonomy" id="94237"/>
    <lineage>
        <taxon>Eukaryota</taxon>
        <taxon>Metazoa</taxon>
        <taxon>Chordata</taxon>
        <taxon>Craniata</taxon>
        <taxon>Vertebrata</taxon>
        <taxon>Euteleostomi</taxon>
        <taxon>Actinopterygii</taxon>
        <taxon>Neopterygii</taxon>
        <taxon>Teleostei</taxon>
        <taxon>Neoteleostei</taxon>
        <taxon>Acanthomorphata</taxon>
        <taxon>Eupercaria</taxon>
        <taxon>Tetraodontiformes</taxon>
        <taxon>Molidae</taxon>
        <taxon>Mola</taxon>
    </lineage>
</organism>
<keyword evidence="3" id="KW-0648">Protein biosynthesis</keyword>
<evidence type="ECO:0000256" key="3">
    <source>
        <dbReference type="ARBA" id="ARBA00022917"/>
    </source>
</evidence>
<dbReference type="PANTHER" id="PTHR11586">
    <property type="entry name" value="TRNA-AMINOACYLATION COFACTOR ARC1 FAMILY MEMBER"/>
    <property type="match status" value="1"/>
</dbReference>
<protein>
    <recommendedName>
        <fullName evidence="6">tRNA-binding domain-containing protein</fullName>
    </recommendedName>
</protein>
<accession>A0A3Q3WJJ5</accession>
<sequence>SEKIIEYLKTHVLLAREKSLLQASVRDQKKLLVENAKLKNDIEQLRARLQEKQRRRTGEPRSPSTTTRVDVGESAPRQAVNFSLSLQLPGGLAVLLCNVKTAKIRGVVSQARVLCCSASDNATELLVPPTGSTPGDRVTFLSYPGDPDKELQSKQRVWELLQPDLRVDGRGVANYKGCRFEVKGKGLCRAPSLTNCNIR</sequence>
<dbReference type="GO" id="GO:0000049">
    <property type="term" value="F:tRNA binding"/>
    <property type="evidence" value="ECO:0007669"/>
    <property type="project" value="UniProtKB-UniRule"/>
</dbReference>
<evidence type="ECO:0000313" key="7">
    <source>
        <dbReference type="Ensembl" id="ENSMMOP00000015023.1"/>
    </source>
</evidence>
<keyword evidence="8" id="KW-1185">Reference proteome</keyword>
<dbReference type="STRING" id="94237.ENSMMOP00000015023"/>
<proteinExistence type="predicted"/>
<dbReference type="InterPro" id="IPR002547">
    <property type="entry name" value="tRNA-bd_dom"/>
</dbReference>
<evidence type="ECO:0000256" key="2">
    <source>
        <dbReference type="ARBA" id="ARBA00022884"/>
    </source>
</evidence>
<dbReference type="InterPro" id="IPR012340">
    <property type="entry name" value="NA-bd_OB-fold"/>
</dbReference>
<dbReference type="PANTHER" id="PTHR11586:SF42">
    <property type="entry name" value="AMINOACYL TRNA SYNTHASE COMPLEX-INTERACTING MULTIFUNCTIONAL PROTEIN 1"/>
    <property type="match status" value="1"/>
</dbReference>
<dbReference type="InterPro" id="IPR051270">
    <property type="entry name" value="Tyrosine-tRNA_ligase_regulator"/>
</dbReference>
<reference evidence="7" key="2">
    <citation type="submission" date="2025-09" db="UniProtKB">
        <authorList>
            <consortium name="Ensembl"/>
        </authorList>
    </citation>
    <scope>IDENTIFICATION</scope>
</reference>
<dbReference type="Pfam" id="PF01588">
    <property type="entry name" value="tRNA_bind"/>
    <property type="match status" value="1"/>
</dbReference>
<dbReference type="Gene3D" id="2.40.50.140">
    <property type="entry name" value="Nucleic acid-binding proteins"/>
    <property type="match status" value="1"/>
</dbReference>
<evidence type="ECO:0000313" key="8">
    <source>
        <dbReference type="Proteomes" id="UP000261620"/>
    </source>
</evidence>
<dbReference type="Ensembl" id="ENSMMOT00000015269.1">
    <property type="protein sequence ID" value="ENSMMOP00000015023.1"/>
    <property type="gene ID" value="ENSMMOG00000011477.1"/>
</dbReference>
<dbReference type="SUPFAM" id="SSF50249">
    <property type="entry name" value="Nucleic acid-binding proteins"/>
    <property type="match status" value="1"/>
</dbReference>
<keyword evidence="1 4" id="KW-0820">tRNA-binding</keyword>
<reference evidence="7" key="1">
    <citation type="submission" date="2025-08" db="UniProtKB">
        <authorList>
            <consortium name="Ensembl"/>
        </authorList>
    </citation>
    <scope>IDENTIFICATION</scope>
</reference>
<evidence type="ECO:0000259" key="6">
    <source>
        <dbReference type="PROSITE" id="PS50886"/>
    </source>
</evidence>
<name>A0A3Q3WJJ5_MOLML</name>
<evidence type="ECO:0000256" key="5">
    <source>
        <dbReference type="SAM" id="MobiDB-lite"/>
    </source>
</evidence>
<dbReference type="GO" id="GO:0006412">
    <property type="term" value="P:translation"/>
    <property type="evidence" value="ECO:0007669"/>
    <property type="project" value="UniProtKB-KW"/>
</dbReference>
<feature type="domain" description="TRNA-binding" evidence="6">
    <location>
        <begin position="38"/>
        <end position="139"/>
    </location>
</feature>
<dbReference type="Proteomes" id="UP000261620">
    <property type="component" value="Unplaced"/>
</dbReference>
<evidence type="ECO:0000256" key="1">
    <source>
        <dbReference type="ARBA" id="ARBA00022555"/>
    </source>
</evidence>
<evidence type="ECO:0000256" key="4">
    <source>
        <dbReference type="PROSITE-ProRule" id="PRU00209"/>
    </source>
</evidence>
<keyword evidence="2 4" id="KW-0694">RNA-binding</keyword>
<dbReference type="OMA" id="TIRMSEN"/>
<feature type="compositionally biased region" description="Basic and acidic residues" evidence="5">
    <location>
        <begin position="50"/>
        <end position="59"/>
    </location>
</feature>